<reference evidence="1 2" key="1">
    <citation type="submission" date="2022-05" db="EMBL/GenBank/DDBJ databases">
        <authorList>
            <person name="Park J.-S."/>
        </authorList>
    </citation>
    <scope>NUCLEOTIDE SEQUENCE [LARGE SCALE GENOMIC DNA]</scope>
    <source>
        <strain evidence="1 2">2012CJ35-5</strain>
    </source>
</reference>
<evidence type="ECO:0000313" key="1">
    <source>
        <dbReference type="EMBL" id="MCL6273257.1"/>
    </source>
</evidence>
<organism evidence="1 2">
    <name type="scientific">Flagellimonas spongiicola</name>
    <dbReference type="NCBI Taxonomy" id="2942208"/>
    <lineage>
        <taxon>Bacteria</taxon>
        <taxon>Pseudomonadati</taxon>
        <taxon>Bacteroidota</taxon>
        <taxon>Flavobacteriia</taxon>
        <taxon>Flavobacteriales</taxon>
        <taxon>Flavobacteriaceae</taxon>
        <taxon>Flagellimonas</taxon>
    </lineage>
</organism>
<protein>
    <recommendedName>
        <fullName evidence="3">Prokaryotic glutathione synthetase ATP-binding domain-containing protein</fullName>
    </recommendedName>
</protein>
<dbReference type="InterPro" id="IPR053191">
    <property type="entry name" value="DcsG_Biosynth_Enzyme"/>
</dbReference>
<comment type="caution">
    <text evidence="1">The sequence shown here is derived from an EMBL/GenBank/DDBJ whole genome shotgun (WGS) entry which is preliminary data.</text>
</comment>
<dbReference type="RefSeq" id="WP_249656434.1">
    <property type="nucleotide sequence ID" value="NZ_JAMFMA010000001.1"/>
</dbReference>
<dbReference type="PANTHER" id="PTHR39217:SF1">
    <property type="entry name" value="GLUTATHIONE SYNTHETASE"/>
    <property type="match status" value="1"/>
</dbReference>
<accession>A0ABT0PPD6</accession>
<gene>
    <name evidence="1" type="ORF">M3P19_04510</name>
</gene>
<dbReference type="EMBL" id="JAMFMA010000001">
    <property type="protein sequence ID" value="MCL6273257.1"/>
    <property type="molecule type" value="Genomic_DNA"/>
</dbReference>
<proteinExistence type="predicted"/>
<dbReference type="Proteomes" id="UP001203607">
    <property type="component" value="Unassembled WGS sequence"/>
</dbReference>
<dbReference type="PANTHER" id="PTHR39217">
    <property type="match status" value="1"/>
</dbReference>
<dbReference type="SUPFAM" id="SSF56059">
    <property type="entry name" value="Glutathione synthetase ATP-binding domain-like"/>
    <property type="match status" value="1"/>
</dbReference>
<evidence type="ECO:0008006" key="3">
    <source>
        <dbReference type="Google" id="ProtNLM"/>
    </source>
</evidence>
<name>A0ABT0PPD6_9FLAO</name>
<sequence length="311" mass="35625">MPKQFDVVVLTAPDYLSPKKDSVLTANVILEDQLVLDALAELGLRVSRVSWDSQDFDWASTHFALIRSTWDYIHRVNEFSSWLKRASKQTKFINPISLIDWNMDKIYLKELNASGIHIPKTLFIPKGSQWTLHQAWENAKRELGFNSNTLVLKPCISGGARHTYKFDVDQLSQYEVIFAELISNEALMLQEFQQNIVDHGEISMMLFNGEFTHAVLKIAKAGDFRVQDDYGGSVHEYKPNANEIAFAEATVKATPQVPMYARVDIFKDNENKIALAELEIFEPELWFRLQPNAAKVLAKHIKEQLFKNSSF</sequence>
<dbReference type="Gene3D" id="3.30.470.20">
    <property type="entry name" value="ATP-grasp fold, B domain"/>
    <property type="match status" value="1"/>
</dbReference>
<dbReference type="Gene3D" id="3.30.1490.20">
    <property type="entry name" value="ATP-grasp fold, A domain"/>
    <property type="match status" value="1"/>
</dbReference>
<dbReference type="InterPro" id="IPR013815">
    <property type="entry name" value="ATP_grasp_subdomain_1"/>
</dbReference>
<evidence type="ECO:0000313" key="2">
    <source>
        <dbReference type="Proteomes" id="UP001203607"/>
    </source>
</evidence>
<keyword evidence="2" id="KW-1185">Reference proteome</keyword>
<dbReference type="Gene3D" id="3.40.50.20">
    <property type="match status" value="1"/>
</dbReference>